<evidence type="ECO:0000256" key="2">
    <source>
        <dbReference type="SAM" id="MobiDB-lite"/>
    </source>
</evidence>
<dbReference type="Pfam" id="PF03398">
    <property type="entry name" value="Ist1"/>
    <property type="match status" value="1"/>
</dbReference>
<dbReference type="FunFam" id="1.20.1260.60:FF:000002">
    <property type="entry name" value="Vacuolar protein sorting-associated protein IST1"/>
    <property type="match status" value="1"/>
</dbReference>
<dbReference type="PANTHER" id="PTHR12161:SF14">
    <property type="entry name" value="REGULATOR OF VPS4 ACTIVITY IN THE MVB PATHWAY PROTEIN"/>
    <property type="match status" value="1"/>
</dbReference>
<keyword evidence="4" id="KW-1185">Reference proteome</keyword>
<organism evidence="3 4">
    <name type="scientific">Carnegiea gigantea</name>
    <dbReference type="NCBI Taxonomy" id="171969"/>
    <lineage>
        <taxon>Eukaryota</taxon>
        <taxon>Viridiplantae</taxon>
        <taxon>Streptophyta</taxon>
        <taxon>Embryophyta</taxon>
        <taxon>Tracheophyta</taxon>
        <taxon>Spermatophyta</taxon>
        <taxon>Magnoliopsida</taxon>
        <taxon>eudicotyledons</taxon>
        <taxon>Gunneridae</taxon>
        <taxon>Pentapetalae</taxon>
        <taxon>Caryophyllales</taxon>
        <taxon>Cactineae</taxon>
        <taxon>Cactaceae</taxon>
        <taxon>Cactoideae</taxon>
        <taxon>Echinocereeae</taxon>
        <taxon>Carnegiea</taxon>
    </lineage>
</organism>
<dbReference type="InterPro" id="IPR042277">
    <property type="entry name" value="IST1-like"/>
</dbReference>
<protein>
    <recommendedName>
        <fullName evidence="5">Regulator of Vps4 activity in the MVB pathway protein</fullName>
    </recommendedName>
</protein>
<dbReference type="Gene3D" id="1.20.1260.60">
    <property type="entry name" value="Vacuolar protein sorting-associated protein Ist1"/>
    <property type="match status" value="1"/>
</dbReference>
<accession>A0A9Q1KAQ8</accession>
<name>A0A9Q1KAQ8_9CARY</name>
<gene>
    <name evidence="3" type="ORF">Cgig2_020532</name>
</gene>
<dbReference type="PANTHER" id="PTHR12161">
    <property type="entry name" value="IST1 FAMILY MEMBER"/>
    <property type="match status" value="1"/>
</dbReference>
<dbReference type="InterPro" id="IPR005061">
    <property type="entry name" value="Ist1"/>
</dbReference>
<dbReference type="GO" id="GO:0015031">
    <property type="term" value="P:protein transport"/>
    <property type="evidence" value="ECO:0007669"/>
    <property type="project" value="InterPro"/>
</dbReference>
<proteinExistence type="inferred from homology"/>
<feature type="compositionally biased region" description="Basic and acidic residues" evidence="2">
    <location>
        <begin position="201"/>
        <end position="242"/>
    </location>
</feature>
<evidence type="ECO:0000256" key="1">
    <source>
        <dbReference type="ARBA" id="ARBA00005536"/>
    </source>
</evidence>
<comment type="caution">
    <text evidence="3">The sequence shown here is derived from an EMBL/GenBank/DDBJ whole genome shotgun (WGS) entry which is preliminary data.</text>
</comment>
<feature type="region of interest" description="Disordered" evidence="2">
    <location>
        <begin position="197"/>
        <end position="251"/>
    </location>
</feature>
<dbReference type="Proteomes" id="UP001153076">
    <property type="component" value="Unassembled WGS sequence"/>
</dbReference>
<evidence type="ECO:0000313" key="4">
    <source>
        <dbReference type="Proteomes" id="UP001153076"/>
    </source>
</evidence>
<dbReference type="EMBL" id="JAKOGI010000201">
    <property type="protein sequence ID" value="KAJ8440044.1"/>
    <property type="molecule type" value="Genomic_DNA"/>
</dbReference>
<evidence type="ECO:0008006" key="5">
    <source>
        <dbReference type="Google" id="ProtNLM"/>
    </source>
</evidence>
<dbReference type="OrthoDB" id="29853at2759"/>
<feature type="compositionally biased region" description="Low complexity" evidence="2">
    <location>
        <begin position="308"/>
        <end position="318"/>
    </location>
</feature>
<sequence>MIIHGGCWVFWVFSKSAVTRTKTRLDIIKKKKSATQKFLKEDIAELLKKNLYGHAYSRAEGLYMEMNSSPWYDYIEECCNCIADHLKQMHQQRECPEECKVAAASLIYATARFADLPELRDLRAHFNDKYGKSLEPFVSKEFVEKLKSKPPNREMKLFLMQDIAQEFSVPWDPKSLERQLQRSSTTAQDYNLARSRSAVARGKEKQYNSNKHIDEGISLRHSRSSREDVSHKLKEQYDRDKPGTPLFSSRSVTKDKAYRRSFIDGTVLAPYTIPQKSKGKEEQNHRNMENGVVTKPKPKSVITKLFKQSQSTVSSTSEQETDVKEPLSAKVPGEAKYRLGRGANEMGGEMTNGLFINYSKMEFPNAASVNSNNGQPVSQDLPLPPSRRRYLFPQPASLIKEANEIIINIS</sequence>
<comment type="similarity">
    <text evidence="1">Belongs to the IST1 family.</text>
</comment>
<evidence type="ECO:0000313" key="3">
    <source>
        <dbReference type="EMBL" id="KAJ8440044.1"/>
    </source>
</evidence>
<dbReference type="AlphaFoldDB" id="A0A9Q1KAQ8"/>
<reference evidence="3" key="1">
    <citation type="submission" date="2022-04" db="EMBL/GenBank/DDBJ databases">
        <title>Carnegiea gigantea Genome sequencing and assembly v2.</title>
        <authorList>
            <person name="Copetti D."/>
            <person name="Sanderson M.J."/>
            <person name="Burquez A."/>
            <person name="Wojciechowski M.F."/>
        </authorList>
    </citation>
    <scope>NUCLEOTIDE SEQUENCE</scope>
    <source>
        <strain evidence="3">SGP5-SGP5p</strain>
        <tissue evidence="3">Aerial part</tissue>
    </source>
</reference>
<feature type="region of interest" description="Disordered" evidence="2">
    <location>
        <begin position="308"/>
        <end position="328"/>
    </location>
</feature>